<dbReference type="Proteomes" id="UP000494165">
    <property type="component" value="Unassembled WGS sequence"/>
</dbReference>
<sequence>MYEEPLASIMQAFLQELVDKTSVPFVVFNIILCILVIIVFIVFCYLQCGQKKESPHIHYRGFRRYGSSA</sequence>
<accession>A0A8S1D0D9</accession>
<evidence type="ECO:0000313" key="2">
    <source>
        <dbReference type="EMBL" id="CAB3376920.1"/>
    </source>
</evidence>
<keyword evidence="3" id="KW-1185">Reference proteome</keyword>
<dbReference type="AlphaFoldDB" id="A0A8S1D0D9"/>
<proteinExistence type="predicted"/>
<gene>
    <name evidence="2" type="ORF">CLODIP_2_CD10085</name>
</gene>
<dbReference type="EMBL" id="CADEPI010000137">
    <property type="protein sequence ID" value="CAB3376920.1"/>
    <property type="molecule type" value="Genomic_DNA"/>
</dbReference>
<comment type="caution">
    <text evidence="2">The sequence shown here is derived from an EMBL/GenBank/DDBJ whole genome shotgun (WGS) entry which is preliminary data.</text>
</comment>
<name>A0A8S1D0D9_9INSE</name>
<feature type="transmembrane region" description="Helical" evidence="1">
    <location>
        <begin position="23"/>
        <end position="46"/>
    </location>
</feature>
<keyword evidence="1" id="KW-0812">Transmembrane</keyword>
<keyword evidence="1" id="KW-0472">Membrane</keyword>
<protein>
    <submittedName>
        <fullName evidence="2">Uncharacterized protein</fullName>
    </submittedName>
</protein>
<evidence type="ECO:0000256" key="1">
    <source>
        <dbReference type="SAM" id="Phobius"/>
    </source>
</evidence>
<evidence type="ECO:0000313" key="3">
    <source>
        <dbReference type="Proteomes" id="UP000494165"/>
    </source>
</evidence>
<organism evidence="2 3">
    <name type="scientific">Cloeon dipterum</name>
    <dbReference type="NCBI Taxonomy" id="197152"/>
    <lineage>
        <taxon>Eukaryota</taxon>
        <taxon>Metazoa</taxon>
        <taxon>Ecdysozoa</taxon>
        <taxon>Arthropoda</taxon>
        <taxon>Hexapoda</taxon>
        <taxon>Insecta</taxon>
        <taxon>Pterygota</taxon>
        <taxon>Palaeoptera</taxon>
        <taxon>Ephemeroptera</taxon>
        <taxon>Pisciforma</taxon>
        <taxon>Baetidae</taxon>
        <taxon>Cloeon</taxon>
    </lineage>
</organism>
<reference evidence="2 3" key="1">
    <citation type="submission" date="2020-04" db="EMBL/GenBank/DDBJ databases">
        <authorList>
            <person name="Alioto T."/>
            <person name="Alioto T."/>
            <person name="Gomez Garrido J."/>
        </authorList>
    </citation>
    <scope>NUCLEOTIDE SEQUENCE [LARGE SCALE GENOMIC DNA]</scope>
</reference>
<keyword evidence="1" id="KW-1133">Transmembrane helix</keyword>